<sequence length="132" mass="14439">MLISGSCQCGEIHYEAEVDPSAVGICHCTDCQKLTGSVYRVTVRATDDRFRIVSGDPKRYRKIGDSGRASDQFFCGSCGSPLYRADADGKAIGIRLGTIDQRQSFTPNHQSYLSSALPFSFDIRHIPKGADD</sequence>
<keyword evidence="4" id="KW-0456">Lyase</keyword>
<evidence type="ECO:0000256" key="4">
    <source>
        <dbReference type="ARBA" id="ARBA00023239"/>
    </source>
</evidence>
<dbReference type="EMBL" id="STGV01000002">
    <property type="protein sequence ID" value="THV23967.1"/>
    <property type="molecule type" value="Genomic_DNA"/>
</dbReference>
<evidence type="ECO:0000256" key="3">
    <source>
        <dbReference type="ARBA" id="ARBA00022833"/>
    </source>
</evidence>
<dbReference type="InterPro" id="IPR011057">
    <property type="entry name" value="Mss4-like_sf"/>
</dbReference>
<comment type="similarity">
    <text evidence="1">Belongs to the Gfa family.</text>
</comment>
<evidence type="ECO:0000313" key="7">
    <source>
        <dbReference type="Proteomes" id="UP000308828"/>
    </source>
</evidence>
<dbReference type="RefSeq" id="WP_136598060.1">
    <property type="nucleotide sequence ID" value="NZ_STGV01000002.1"/>
</dbReference>
<dbReference type="InterPro" id="IPR006913">
    <property type="entry name" value="CENP-V/GFA"/>
</dbReference>
<dbReference type="PROSITE" id="PS51891">
    <property type="entry name" value="CENP_V_GFA"/>
    <property type="match status" value="1"/>
</dbReference>
<evidence type="ECO:0000256" key="1">
    <source>
        <dbReference type="ARBA" id="ARBA00005495"/>
    </source>
</evidence>
<dbReference type="OrthoDB" id="9807246at2"/>
<evidence type="ECO:0000313" key="6">
    <source>
        <dbReference type="EMBL" id="THV23967.1"/>
    </source>
</evidence>
<keyword evidence="2" id="KW-0479">Metal-binding</keyword>
<dbReference type="GO" id="GO:0016846">
    <property type="term" value="F:carbon-sulfur lyase activity"/>
    <property type="evidence" value="ECO:0007669"/>
    <property type="project" value="InterPro"/>
</dbReference>
<keyword evidence="3" id="KW-0862">Zinc</keyword>
<keyword evidence="7" id="KW-1185">Reference proteome</keyword>
<dbReference type="PANTHER" id="PTHR33337">
    <property type="entry name" value="GFA DOMAIN-CONTAINING PROTEIN"/>
    <property type="match status" value="1"/>
</dbReference>
<dbReference type="Pfam" id="PF04828">
    <property type="entry name" value="GFA"/>
    <property type="match status" value="1"/>
</dbReference>
<comment type="caution">
    <text evidence="6">The sequence shown here is derived from an EMBL/GenBank/DDBJ whole genome shotgun (WGS) entry which is preliminary data.</text>
</comment>
<dbReference type="Gene3D" id="3.90.1590.10">
    <property type="entry name" value="glutathione-dependent formaldehyde- activating enzyme (gfa)"/>
    <property type="match status" value="1"/>
</dbReference>
<proteinExistence type="inferred from homology"/>
<dbReference type="PANTHER" id="PTHR33337:SF40">
    <property type="entry name" value="CENP-V_GFA DOMAIN-CONTAINING PROTEIN-RELATED"/>
    <property type="match status" value="1"/>
</dbReference>
<name>A0A4S8P1S1_9HYPH</name>
<dbReference type="SUPFAM" id="SSF51316">
    <property type="entry name" value="Mss4-like"/>
    <property type="match status" value="1"/>
</dbReference>
<organism evidence="6 7">
    <name type="scientific">Peteryoungia ipomoeae</name>
    <dbReference type="NCBI Taxonomy" id="1210932"/>
    <lineage>
        <taxon>Bacteria</taxon>
        <taxon>Pseudomonadati</taxon>
        <taxon>Pseudomonadota</taxon>
        <taxon>Alphaproteobacteria</taxon>
        <taxon>Hyphomicrobiales</taxon>
        <taxon>Rhizobiaceae</taxon>
        <taxon>Peteryoungia</taxon>
    </lineage>
</organism>
<gene>
    <name evidence="6" type="ORF">FAA97_08280</name>
</gene>
<dbReference type="Proteomes" id="UP000308828">
    <property type="component" value="Unassembled WGS sequence"/>
</dbReference>
<dbReference type="GO" id="GO:0046872">
    <property type="term" value="F:metal ion binding"/>
    <property type="evidence" value="ECO:0007669"/>
    <property type="project" value="UniProtKB-KW"/>
</dbReference>
<evidence type="ECO:0000256" key="2">
    <source>
        <dbReference type="ARBA" id="ARBA00022723"/>
    </source>
</evidence>
<reference evidence="6 7" key="1">
    <citation type="submission" date="2019-04" db="EMBL/GenBank/DDBJ databases">
        <title>Genome sequence of strain shin9-1.</title>
        <authorList>
            <person name="Gao J."/>
            <person name="Sun J."/>
        </authorList>
    </citation>
    <scope>NUCLEOTIDE SEQUENCE [LARGE SCALE GENOMIC DNA]</scope>
    <source>
        <strain evidence="7">shin9-1</strain>
    </source>
</reference>
<feature type="domain" description="CENP-V/GFA" evidence="5">
    <location>
        <begin position="3"/>
        <end position="122"/>
    </location>
</feature>
<accession>A0A4S8P1S1</accession>
<evidence type="ECO:0000259" key="5">
    <source>
        <dbReference type="PROSITE" id="PS51891"/>
    </source>
</evidence>
<protein>
    <submittedName>
        <fullName evidence="6">GFA family protein</fullName>
    </submittedName>
</protein>
<dbReference type="AlphaFoldDB" id="A0A4S8P1S1"/>